<evidence type="ECO:0000256" key="2">
    <source>
        <dbReference type="ARBA" id="ARBA00022679"/>
    </source>
</evidence>
<dbReference type="Pfam" id="PF01075">
    <property type="entry name" value="Glyco_transf_9"/>
    <property type="match status" value="1"/>
</dbReference>
<dbReference type="GO" id="GO:0005829">
    <property type="term" value="C:cytosol"/>
    <property type="evidence" value="ECO:0007669"/>
    <property type="project" value="TreeGrafter"/>
</dbReference>
<dbReference type="PANTHER" id="PTHR30160">
    <property type="entry name" value="TETRAACYLDISACCHARIDE 4'-KINASE-RELATED"/>
    <property type="match status" value="1"/>
</dbReference>
<dbReference type="Gene3D" id="3.40.50.2000">
    <property type="entry name" value="Glycogen Phosphorylase B"/>
    <property type="match status" value="2"/>
</dbReference>
<reference evidence="3" key="1">
    <citation type="submission" date="2022-12" db="EMBL/GenBank/DDBJ databases">
        <title>Reference genome sequencing for broad-spectrum identification of bacterial and archaeal isolates by mass spectrometry.</title>
        <authorList>
            <person name="Sekiguchi Y."/>
            <person name="Tourlousse D.M."/>
        </authorList>
    </citation>
    <scope>NUCLEOTIDE SEQUENCE</scope>
    <source>
        <strain evidence="3">301</strain>
    </source>
</reference>
<dbReference type="RefSeq" id="WP_281807435.1">
    <property type="nucleotide sequence ID" value="NZ_BSDO01000002.1"/>
</dbReference>
<reference evidence="4 6" key="2">
    <citation type="submission" date="2023-07" db="EMBL/GenBank/DDBJ databases">
        <title>Genomic Encyclopedia of Type Strains, Phase IV (KMG-IV): sequencing the most valuable type-strain genomes for metagenomic binning, comparative biology and taxonomic classification.</title>
        <authorList>
            <person name="Goeker M."/>
        </authorList>
    </citation>
    <scope>NUCLEOTIDE SEQUENCE [LARGE SCALE GENOMIC DNA]</scope>
    <source>
        <strain evidence="4 6">DSM 338</strain>
    </source>
</reference>
<proteinExistence type="predicted"/>
<evidence type="ECO:0000313" key="4">
    <source>
        <dbReference type="EMBL" id="MDR6331759.1"/>
    </source>
</evidence>
<dbReference type="AlphaFoldDB" id="A0A9W6CRA8"/>
<dbReference type="Proteomes" id="UP001144397">
    <property type="component" value="Unassembled WGS sequence"/>
</dbReference>
<evidence type="ECO:0000256" key="1">
    <source>
        <dbReference type="ARBA" id="ARBA00022676"/>
    </source>
</evidence>
<keyword evidence="1" id="KW-0328">Glycosyltransferase</keyword>
<dbReference type="GO" id="GO:0008713">
    <property type="term" value="F:ADP-heptose-lipopolysaccharide heptosyltransferase activity"/>
    <property type="evidence" value="ECO:0007669"/>
    <property type="project" value="TreeGrafter"/>
</dbReference>
<dbReference type="GO" id="GO:0009244">
    <property type="term" value="P:lipopolysaccharide core region biosynthetic process"/>
    <property type="evidence" value="ECO:0007669"/>
    <property type="project" value="TreeGrafter"/>
</dbReference>
<dbReference type="Proteomes" id="UP001245370">
    <property type="component" value="Unassembled WGS sequence"/>
</dbReference>
<dbReference type="CDD" id="cd03789">
    <property type="entry name" value="GT9_LPS_heptosyltransferase"/>
    <property type="match status" value="1"/>
</dbReference>
<dbReference type="EMBL" id="BSDO01000002">
    <property type="protein sequence ID" value="GLI22448.1"/>
    <property type="molecule type" value="Genomic_DNA"/>
</dbReference>
<dbReference type="InterPro" id="IPR051199">
    <property type="entry name" value="LPS_LOS_Heptosyltrfase"/>
</dbReference>
<organism evidence="3 5">
    <name type="scientific">Xanthobacter flavus</name>
    <dbReference type="NCBI Taxonomy" id="281"/>
    <lineage>
        <taxon>Bacteria</taxon>
        <taxon>Pseudomonadati</taxon>
        <taxon>Pseudomonadota</taxon>
        <taxon>Alphaproteobacteria</taxon>
        <taxon>Hyphomicrobiales</taxon>
        <taxon>Xanthobacteraceae</taxon>
        <taxon>Xanthobacter</taxon>
    </lineage>
</organism>
<dbReference type="SUPFAM" id="SSF53756">
    <property type="entry name" value="UDP-Glycosyltransferase/glycogen phosphorylase"/>
    <property type="match status" value="1"/>
</dbReference>
<dbReference type="EMBL" id="JAVDPY010000001">
    <property type="protein sequence ID" value="MDR6331759.1"/>
    <property type="molecule type" value="Genomic_DNA"/>
</dbReference>
<evidence type="ECO:0000313" key="3">
    <source>
        <dbReference type="EMBL" id="GLI22448.1"/>
    </source>
</evidence>
<dbReference type="InterPro" id="IPR002201">
    <property type="entry name" value="Glyco_trans_9"/>
</dbReference>
<dbReference type="PANTHER" id="PTHR30160:SF7">
    <property type="entry name" value="ADP-HEPTOSE--LPS HEPTOSYLTRANSFERASE 2"/>
    <property type="match status" value="1"/>
</dbReference>
<evidence type="ECO:0000313" key="5">
    <source>
        <dbReference type="Proteomes" id="UP001144397"/>
    </source>
</evidence>
<protein>
    <submittedName>
        <fullName evidence="4">ADP-heptose:LPS heptosyltransferase</fullName>
    </submittedName>
</protein>
<name>A0A9W6CRA8_XANFL</name>
<gene>
    <name evidence="4" type="ORF">GGQ86_000206</name>
    <name evidence="3" type="ORF">XFLAVUS301_21220</name>
</gene>
<comment type="caution">
    <text evidence="3">The sequence shown here is derived from an EMBL/GenBank/DDBJ whole genome shotgun (WGS) entry which is preliminary data.</text>
</comment>
<accession>A0A9W6CRA8</accession>
<dbReference type="GeneID" id="95762911"/>
<evidence type="ECO:0000313" key="6">
    <source>
        <dbReference type="Proteomes" id="UP001245370"/>
    </source>
</evidence>
<keyword evidence="2" id="KW-0808">Transferase</keyword>
<sequence>MKRLLIYRLGSLGDTIIAVPFFRRIAELYPEHERIVLTNIPISSKAAPLLTVLGTSLVHRAISYPVGTRSPAALWDLRRRLLELETDTMIYLMPSRGLAGVYRDVAYFRLCGFRNLHGVPWTRDLDTCRVAQGSGEEEPECERLARALSCLGPIDLHDQANWDLSLDAAEIAAGSQAVAGLGGAPVIAINMGGKAAQKDWGIDNWRRLLTAIGRSRPDHGLLVVGAREDAERVQALRDAWPGPVSNQCGTLSPRESAAAIKGSRVFIGHDSGPLHLASAVRVPCVGLFGDFNRPRKWHPYAGDNRTLHDMRGVRAIAVEQVVSAVAELLG</sequence>
<keyword evidence="6" id="KW-1185">Reference proteome</keyword>